<sequence length="130" mass="14448">MKLIFKPGDTRHFSRVVTKADCASFESGLVHPVYATFALARDAEWCCRLFVLDMKEDDEEGIGTMLTIEHLAPALVGATVDFTATVASIQGNEIICQYEAYVGARLIAKGKQGQKILPKQQLEKIFERLL</sequence>
<dbReference type="Proteomes" id="UP000220133">
    <property type="component" value="Chromosome"/>
</dbReference>
<evidence type="ECO:0000313" key="3">
    <source>
        <dbReference type="Proteomes" id="UP000220133"/>
    </source>
</evidence>
<dbReference type="KEGG" id="cbae:COR50_21825"/>
<dbReference type="PANTHER" id="PTHR36934">
    <property type="entry name" value="BLR0278 PROTEIN"/>
    <property type="match status" value="1"/>
</dbReference>
<proteinExistence type="predicted"/>
<evidence type="ECO:0000313" key="2">
    <source>
        <dbReference type="EMBL" id="ATL49601.1"/>
    </source>
</evidence>
<keyword evidence="3" id="KW-1185">Reference proteome</keyword>
<dbReference type="CDD" id="cd03440">
    <property type="entry name" value="hot_dog"/>
    <property type="match status" value="1"/>
</dbReference>
<dbReference type="AlphaFoldDB" id="A0A291R0B0"/>
<dbReference type="SUPFAM" id="SSF54637">
    <property type="entry name" value="Thioesterase/thiol ester dehydrase-isomerase"/>
    <property type="match status" value="1"/>
</dbReference>
<organism evidence="2 3">
    <name type="scientific">Chitinophaga caeni</name>
    <dbReference type="NCBI Taxonomy" id="2029983"/>
    <lineage>
        <taxon>Bacteria</taxon>
        <taxon>Pseudomonadati</taxon>
        <taxon>Bacteroidota</taxon>
        <taxon>Chitinophagia</taxon>
        <taxon>Chitinophagales</taxon>
        <taxon>Chitinophagaceae</taxon>
        <taxon>Chitinophaga</taxon>
    </lineage>
</organism>
<dbReference type="RefSeq" id="WP_098195968.1">
    <property type="nucleotide sequence ID" value="NZ_CP023777.1"/>
</dbReference>
<protein>
    <recommendedName>
        <fullName evidence="1">Fluoroacetyl-CoA-specific thioesterase-like domain-containing protein</fullName>
    </recommendedName>
</protein>
<feature type="domain" description="Fluoroacetyl-CoA-specific thioesterase-like" evidence="1">
    <location>
        <begin position="17"/>
        <end position="119"/>
    </location>
</feature>
<dbReference type="Pfam" id="PF22636">
    <property type="entry name" value="FlK"/>
    <property type="match status" value="1"/>
</dbReference>
<dbReference type="PANTHER" id="PTHR36934:SF1">
    <property type="entry name" value="THIOESTERASE DOMAIN-CONTAINING PROTEIN"/>
    <property type="match status" value="1"/>
</dbReference>
<dbReference type="InterPro" id="IPR025540">
    <property type="entry name" value="FlK"/>
</dbReference>
<dbReference type="Gene3D" id="3.10.129.10">
    <property type="entry name" value="Hotdog Thioesterase"/>
    <property type="match status" value="1"/>
</dbReference>
<evidence type="ECO:0000259" key="1">
    <source>
        <dbReference type="Pfam" id="PF22636"/>
    </source>
</evidence>
<dbReference type="EMBL" id="CP023777">
    <property type="protein sequence ID" value="ATL49601.1"/>
    <property type="molecule type" value="Genomic_DNA"/>
</dbReference>
<name>A0A291R0B0_9BACT</name>
<dbReference type="InterPro" id="IPR054485">
    <property type="entry name" value="FlK-like_dom"/>
</dbReference>
<gene>
    <name evidence="2" type="ORF">COR50_21825</name>
</gene>
<accession>A0A291R0B0</accession>
<dbReference type="OrthoDB" id="6902891at2"/>
<reference evidence="2 3" key="1">
    <citation type="submission" date="2017-10" db="EMBL/GenBank/DDBJ databases">
        <title>Paenichitinophaga pekingensis gen. nov., sp. nov., isolated from activated sludge.</title>
        <authorList>
            <person name="Jin D."/>
            <person name="Kong X."/>
            <person name="Deng Y."/>
            <person name="Bai Z."/>
        </authorList>
    </citation>
    <scope>NUCLEOTIDE SEQUENCE [LARGE SCALE GENOMIC DNA]</scope>
    <source>
        <strain evidence="2 3">13</strain>
    </source>
</reference>
<dbReference type="InterPro" id="IPR029069">
    <property type="entry name" value="HotDog_dom_sf"/>
</dbReference>